<protein>
    <submittedName>
        <fullName evidence="2">Uncharacterized protein</fullName>
    </submittedName>
</protein>
<organism evidence="2 3">
    <name type="scientific">Trichodelitschia bisporula</name>
    <dbReference type="NCBI Taxonomy" id="703511"/>
    <lineage>
        <taxon>Eukaryota</taxon>
        <taxon>Fungi</taxon>
        <taxon>Dikarya</taxon>
        <taxon>Ascomycota</taxon>
        <taxon>Pezizomycotina</taxon>
        <taxon>Dothideomycetes</taxon>
        <taxon>Dothideomycetes incertae sedis</taxon>
        <taxon>Phaeotrichales</taxon>
        <taxon>Phaeotrichaceae</taxon>
        <taxon>Trichodelitschia</taxon>
    </lineage>
</organism>
<feature type="region of interest" description="Disordered" evidence="1">
    <location>
        <begin position="443"/>
        <end position="469"/>
    </location>
</feature>
<feature type="compositionally biased region" description="Basic and acidic residues" evidence="1">
    <location>
        <begin position="583"/>
        <end position="600"/>
    </location>
</feature>
<dbReference type="EMBL" id="ML996687">
    <property type="protein sequence ID" value="KAF2405325.1"/>
    <property type="molecule type" value="Genomic_DNA"/>
</dbReference>
<proteinExistence type="predicted"/>
<feature type="compositionally biased region" description="Basic and acidic residues" evidence="1">
    <location>
        <begin position="202"/>
        <end position="212"/>
    </location>
</feature>
<accession>A0A6G1IBG2</accession>
<evidence type="ECO:0000313" key="3">
    <source>
        <dbReference type="Proteomes" id="UP000799640"/>
    </source>
</evidence>
<dbReference type="Proteomes" id="UP000799640">
    <property type="component" value="Unassembled WGS sequence"/>
</dbReference>
<evidence type="ECO:0000256" key="1">
    <source>
        <dbReference type="SAM" id="MobiDB-lite"/>
    </source>
</evidence>
<feature type="region of interest" description="Disordered" evidence="1">
    <location>
        <begin position="569"/>
        <end position="600"/>
    </location>
</feature>
<dbReference type="AlphaFoldDB" id="A0A6G1IBG2"/>
<feature type="compositionally biased region" description="Polar residues" evidence="1">
    <location>
        <begin position="213"/>
        <end position="227"/>
    </location>
</feature>
<keyword evidence="3" id="KW-1185">Reference proteome</keyword>
<feature type="compositionally biased region" description="Polar residues" evidence="1">
    <location>
        <begin position="238"/>
        <end position="252"/>
    </location>
</feature>
<evidence type="ECO:0000313" key="2">
    <source>
        <dbReference type="EMBL" id="KAF2405325.1"/>
    </source>
</evidence>
<feature type="compositionally biased region" description="Polar residues" evidence="1">
    <location>
        <begin position="569"/>
        <end position="582"/>
    </location>
</feature>
<feature type="region of interest" description="Disordered" evidence="1">
    <location>
        <begin position="202"/>
        <end position="255"/>
    </location>
</feature>
<sequence length="600" mass="65746">MPAPSKGMFASSGTIRSSDHHFADANEHTEIQEVGASKCALAVQVDPFQQPLDSTKAKMGIENGKVDQARKETIAVKAHLMSVEQKLQGLRNRLTKDLSTLRLLILRNEDGQAIPQDDVLSLLKHLQDMSEQMLEALEPFEPPNKKQWLEQLLQDINQTLLDDDEEVPEDPVLVARDEPLPRNMMIVVDPATGAKTVTEKLVDVSDHEKDDSPSSVKSSTEIASSSAAVHPTSGIEGPSSSQQKTGAPTTKSLPFPQNLAKAIGYHWRSTKKNTEMLYTPIERGVCKSVLIDHVPGHLTATELSHIISSEVPQITFAVGFTTGTLTCPSIMILAHCKWHHDAEKLAEKGLSIDGRKVRVLHLLTPTHPSMPAHIVNAKGFTPLYRVHGVLNAATAGKTSLNRVVPVKMWEYSKEEVEGEKAELLASAATREFQNTRVKMQKHTWAPSGKGIVEQGDNASADTGKENAPPDEHIAVSEIQNMETDPIGMALNLAEASIRKLRLDNPGHFEIDPTLLPFFGHPDSAEVAATAQNVTDVAVSEQVGASLPGHQANSNVPHRPAFPVELQFRQPASSLFNPTTPRPKQQEDPPVRKLNENWRRL</sequence>
<name>A0A6G1IBG2_9PEZI</name>
<gene>
    <name evidence="2" type="ORF">EJ06DRAFT_21764</name>
</gene>
<reference evidence="2" key="1">
    <citation type="journal article" date="2020" name="Stud. Mycol.">
        <title>101 Dothideomycetes genomes: a test case for predicting lifestyles and emergence of pathogens.</title>
        <authorList>
            <person name="Haridas S."/>
            <person name="Albert R."/>
            <person name="Binder M."/>
            <person name="Bloem J."/>
            <person name="Labutti K."/>
            <person name="Salamov A."/>
            <person name="Andreopoulos B."/>
            <person name="Baker S."/>
            <person name="Barry K."/>
            <person name="Bills G."/>
            <person name="Bluhm B."/>
            <person name="Cannon C."/>
            <person name="Castanera R."/>
            <person name="Culley D."/>
            <person name="Daum C."/>
            <person name="Ezra D."/>
            <person name="Gonzalez J."/>
            <person name="Henrissat B."/>
            <person name="Kuo A."/>
            <person name="Liang C."/>
            <person name="Lipzen A."/>
            <person name="Lutzoni F."/>
            <person name="Magnuson J."/>
            <person name="Mondo S."/>
            <person name="Nolan M."/>
            <person name="Ohm R."/>
            <person name="Pangilinan J."/>
            <person name="Park H.-J."/>
            <person name="Ramirez L."/>
            <person name="Alfaro M."/>
            <person name="Sun H."/>
            <person name="Tritt A."/>
            <person name="Yoshinaga Y."/>
            <person name="Zwiers L.-H."/>
            <person name="Turgeon B."/>
            <person name="Goodwin S."/>
            <person name="Spatafora J."/>
            <person name="Crous P."/>
            <person name="Grigoriev I."/>
        </authorList>
    </citation>
    <scope>NUCLEOTIDE SEQUENCE</scope>
    <source>
        <strain evidence="2">CBS 262.69</strain>
    </source>
</reference>